<dbReference type="InterPro" id="IPR006680">
    <property type="entry name" value="Amidohydro-rel"/>
</dbReference>
<evidence type="ECO:0000313" key="2">
    <source>
        <dbReference type="EMBL" id="KAH8993151.1"/>
    </source>
</evidence>
<dbReference type="Proteomes" id="UP001201163">
    <property type="component" value="Unassembled WGS sequence"/>
</dbReference>
<name>A0AAD4LLW6_9AGAM</name>
<dbReference type="GO" id="GO:0016787">
    <property type="term" value="F:hydrolase activity"/>
    <property type="evidence" value="ECO:0007669"/>
    <property type="project" value="InterPro"/>
</dbReference>
<protein>
    <submittedName>
        <fullName evidence="2">Amidohydrolase 2</fullName>
    </submittedName>
</protein>
<accession>A0AAD4LLW6</accession>
<gene>
    <name evidence="2" type="ORF">EDB92DRAFT_2103032</name>
</gene>
<dbReference type="Pfam" id="PF04909">
    <property type="entry name" value="Amidohydro_2"/>
    <property type="match status" value="1"/>
</dbReference>
<dbReference type="EMBL" id="JAKELL010000019">
    <property type="protein sequence ID" value="KAH8993151.1"/>
    <property type="molecule type" value="Genomic_DNA"/>
</dbReference>
<dbReference type="InterPro" id="IPR032466">
    <property type="entry name" value="Metal_Hydrolase"/>
</dbReference>
<dbReference type="PANTHER" id="PTHR43383:SF2">
    <property type="entry name" value="AMIDOHYDROLASE 2 FAMILY PROTEIN"/>
    <property type="match status" value="1"/>
</dbReference>
<organism evidence="2 3">
    <name type="scientific">Lactarius akahatsu</name>
    <dbReference type="NCBI Taxonomy" id="416441"/>
    <lineage>
        <taxon>Eukaryota</taxon>
        <taxon>Fungi</taxon>
        <taxon>Dikarya</taxon>
        <taxon>Basidiomycota</taxon>
        <taxon>Agaricomycotina</taxon>
        <taxon>Agaricomycetes</taxon>
        <taxon>Russulales</taxon>
        <taxon>Russulaceae</taxon>
        <taxon>Lactarius</taxon>
    </lineage>
</organism>
<dbReference type="SUPFAM" id="SSF51556">
    <property type="entry name" value="Metallo-dependent hydrolases"/>
    <property type="match status" value="1"/>
</dbReference>
<proteinExistence type="predicted"/>
<evidence type="ECO:0000259" key="1">
    <source>
        <dbReference type="Pfam" id="PF04909"/>
    </source>
</evidence>
<comment type="caution">
    <text evidence="2">The sequence shown here is derived from an EMBL/GenBank/DDBJ whole genome shotgun (WGS) entry which is preliminary data.</text>
</comment>
<feature type="domain" description="Amidohydrolase-related" evidence="1">
    <location>
        <begin position="203"/>
        <end position="407"/>
    </location>
</feature>
<evidence type="ECO:0000313" key="3">
    <source>
        <dbReference type="Proteomes" id="UP001201163"/>
    </source>
</evidence>
<dbReference type="AlphaFoldDB" id="A0AAD4LLW6"/>
<dbReference type="PANTHER" id="PTHR43383">
    <property type="entry name" value="NODULIN 6"/>
    <property type="match status" value="1"/>
</dbReference>
<keyword evidence="3" id="KW-1185">Reference proteome</keyword>
<reference evidence="2" key="1">
    <citation type="submission" date="2022-01" db="EMBL/GenBank/DDBJ databases">
        <title>Comparative genomics reveals a dynamic genome evolution in the ectomycorrhizal milk-cap (Lactarius) mushrooms.</title>
        <authorList>
            <consortium name="DOE Joint Genome Institute"/>
            <person name="Lebreton A."/>
            <person name="Tang N."/>
            <person name="Kuo A."/>
            <person name="LaButti K."/>
            <person name="Drula E."/>
            <person name="Barry K."/>
            <person name="Clum A."/>
            <person name="Lipzen A."/>
            <person name="Mousain D."/>
            <person name="Ng V."/>
            <person name="Wang R."/>
            <person name="Wang X."/>
            <person name="Dai Y."/>
            <person name="Henrissat B."/>
            <person name="Grigoriev I.V."/>
            <person name="Guerin-Laguette A."/>
            <person name="Yu F."/>
            <person name="Martin F.M."/>
        </authorList>
    </citation>
    <scope>NUCLEOTIDE SEQUENCE</scope>
    <source>
        <strain evidence="2">QP</strain>
    </source>
</reference>
<sequence length="429" mass="48319">MASSHAPELYFHILNDYPAIDNHAHPLLTAESRNRLAFEGLTSEADGPALEDAVYTLPHSTARRDLARLYGLPRHTSWDDIKKHRAARPYDDLCRLCFEKANIQCILIDDGLSGVKDMAEQYRWHDRYTSSPTRRIVRVEVVAEDILTELFEAGQLDSDPGIEGLTRFAVLLHTRLKANADNPSVAGFKSIVCYRTGLDVDVASNVPAEIEALRGAYGQFRLRANVPVRLENKPLNDFVVRMTLEIAAEHNKPVQFHTGLGDADITLTRANPAHLQPLIAKYPRAKFVLLHASYPYTREAGYLTAVYKNVYLDIGEVFPAVSMQGQKALIRQALELVPTNKLMWSSELFLTFFSGIGAWSCYMCIGDGHWWPETYYLGSHQARRALASVLYEAVREDDLTPEEAARVAKDILFHTANRVYLLGLEARYT</sequence>
<dbReference type="Gene3D" id="3.20.20.140">
    <property type="entry name" value="Metal-dependent hydrolases"/>
    <property type="match status" value="1"/>
</dbReference>